<evidence type="ECO:0000256" key="7">
    <source>
        <dbReference type="SAM" id="MobiDB-lite"/>
    </source>
</evidence>
<evidence type="ECO:0000313" key="10">
    <source>
        <dbReference type="Proteomes" id="UP000680706"/>
    </source>
</evidence>
<feature type="region of interest" description="Disordered" evidence="7">
    <location>
        <begin position="324"/>
        <end position="691"/>
    </location>
</feature>
<gene>
    <name evidence="9" type="ORF">KGB56_05335</name>
</gene>
<dbReference type="EMBL" id="CP074126">
    <property type="protein sequence ID" value="QUS56847.1"/>
    <property type="molecule type" value="Genomic_DNA"/>
</dbReference>
<evidence type="ECO:0000259" key="8">
    <source>
        <dbReference type="SMART" id="SM00363"/>
    </source>
</evidence>
<keyword evidence="3 5" id="KW-0694">RNA-binding</keyword>
<dbReference type="Pfam" id="PF01479">
    <property type="entry name" value="S4"/>
    <property type="match status" value="1"/>
</dbReference>
<evidence type="ECO:0000256" key="2">
    <source>
        <dbReference type="ARBA" id="ARBA00008348"/>
    </source>
</evidence>
<feature type="compositionally biased region" description="Basic and acidic residues" evidence="7">
    <location>
        <begin position="14"/>
        <end position="29"/>
    </location>
</feature>
<dbReference type="InterPro" id="IPR002942">
    <property type="entry name" value="S4_RNA-bd"/>
</dbReference>
<dbReference type="CDD" id="cd00165">
    <property type="entry name" value="S4"/>
    <property type="match status" value="1"/>
</dbReference>
<dbReference type="PROSITE" id="PS01149">
    <property type="entry name" value="PSI_RSU"/>
    <property type="match status" value="1"/>
</dbReference>
<protein>
    <recommendedName>
        <fullName evidence="6">Pseudouridine synthase</fullName>
        <ecNumber evidence="6">5.4.99.-</ecNumber>
    </recommendedName>
</protein>
<feature type="compositionally biased region" description="Basic and acidic residues" evidence="7">
    <location>
        <begin position="456"/>
        <end position="471"/>
    </location>
</feature>
<feature type="compositionally biased region" description="Basic and acidic residues" evidence="7">
    <location>
        <begin position="489"/>
        <end position="502"/>
    </location>
</feature>
<dbReference type="Pfam" id="PF00849">
    <property type="entry name" value="PseudoU_synth_2"/>
    <property type="match status" value="1"/>
</dbReference>
<comment type="catalytic activity">
    <reaction evidence="1">
        <text>a uridine in RNA = a pseudouridine in RNA</text>
        <dbReference type="Rhea" id="RHEA:48348"/>
        <dbReference type="Rhea" id="RHEA-COMP:12068"/>
        <dbReference type="Rhea" id="RHEA-COMP:12069"/>
        <dbReference type="ChEBI" id="CHEBI:65314"/>
        <dbReference type="ChEBI" id="CHEBI:65315"/>
    </reaction>
</comment>
<feature type="compositionally biased region" description="Basic and acidic residues" evidence="7">
    <location>
        <begin position="666"/>
        <end position="681"/>
    </location>
</feature>
<organism evidence="9 10">
    <name type="scientific">Pseudovibrio brasiliensis</name>
    <dbReference type="NCBI Taxonomy" id="1898042"/>
    <lineage>
        <taxon>Bacteria</taxon>
        <taxon>Pseudomonadati</taxon>
        <taxon>Pseudomonadota</taxon>
        <taxon>Alphaproteobacteria</taxon>
        <taxon>Hyphomicrobiales</taxon>
        <taxon>Stappiaceae</taxon>
        <taxon>Pseudovibrio</taxon>
    </lineage>
</organism>
<evidence type="ECO:0000313" key="9">
    <source>
        <dbReference type="EMBL" id="QUS56847.1"/>
    </source>
</evidence>
<keyword evidence="4 6" id="KW-0413">Isomerase</keyword>
<dbReference type="PROSITE" id="PS50889">
    <property type="entry name" value="S4"/>
    <property type="match status" value="1"/>
</dbReference>
<reference evidence="9 10" key="1">
    <citation type="journal article" date="2021" name="Angew. Chem. Int. Ed. Engl.">
        <title>A novel family of nonribosomal peptides modulate collective behavior in Pseudovibrio bacteria isolated from marine sponges.</title>
        <authorList>
            <person name="Ioca L.P."/>
            <person name="Dai Y."/>
            <person name="Kunakom S."/>
            <person name="Diaz-Espinosa J."/>
            <person name="Krunic A."/>
            <person name="Crnkovic C.M."/>
            <person name="Orjala J."/>
            <person name="Sanchez L.M."/>
            <person name="Ferreira A.G."/>
            <person name="Berlinck R.G.S."/>
            <person name="Eustaquio A.S."/>
        </authorList>
    </citation>
    <scope>NUCLEOTIDE SEQUENCE [LARGE SCALE GENOMIC DNA]</scope>
    <source>
        <strain evidence="9 10">Ab134</strain>
    </source>
</reference>
<dbReference type="Gene3D" id="3.10.290.10">
    <property type="entry name" value="RNA-binding S4 domain"/>
    <property type="match status" value="1"/>
</dbReference>
<dbReference type="InterPro" id="IPR000748">
    <property type="entry name" value="PsdUridine_synth_RsuA/RluB/E/F"/>
</dbReference>
<accession>A0ABX8AQA2</accession>
<dbReference type="InterPro" id="IPR036986">
    <property type="entry name" value="S4_RNA-bd_sf"/>
</dbReference>
<evidence type="ECO:0000256" key="6">
    <source>
        <dbReference type="RuleBase" id="RU003887"/>
    </source>
</evidence>
<keyword evidence="10" id="KW-1185">Reference proteome</keyword>
<evidence type="ECO:0000256" key="5">
    <source>
        <dbReference type="PROSITE-ProRule" id="PRU00182"/>
    </source>
</evidence>
<evidence type="ECO:0000256" key="1">
    <source>
        <dbReference type="ARBA" id="ARBA00000073"/>
    </source>
</evidence>
<dbReference type="PANTHER" id="PTHR47683:SF3">
    <property type="entry name" value="RIBOSOMAL LARGE SUBUNIT PSEUDOURIDINE SYNTHASE B"/>
    <property type="match status" value="1"/>
</dbReference>
<dbReference type="Proteomes" id="UP000680706">
    <property type="component" value="Chromosome"/>
</dbReference>
<sequence>MKNSGKIPKSSSRKSGEQTKKSSDKKKQDQTVTVTGERIAKAMARAGLCSRREAETWIEAGRVSVNGTVLDTPAFTVTQKDKVYVDGKPLPTRERTRLWLFHKPRGTVTTNKDPEGRKTVFDILPKDMPRVVTVGRLDINTEGLLLLTNDGGLSRVIELPATGWLRRYRVRAFGKVTQEQLDALKDGVAIDGVLYGAIEATLDTEKGDNVWLTIGLREGKNREVKRILEHLDLSVNRLIRISFGPFQLGDLGEGELQEIRGRVLRDQLGERLVSDADLDFDAPIINQMDARTSKKAEMKKKKKSSGGAGGGWISAKDAAAVLAKHNKKPMRHGEDKRDGDGEGSERNPFGDRKRVGVKPTFGDRDGGERKSFGDRGERKSFGDRDRGDRKSFGDRGERKSFGDRDRGDRKPFGDRDRKAGPSRYGSNERGGESKPRRVFSADGTVDTYTPSFEDDDNRRNNEKRKPEERRFGTRTKRGGFDLAHGGTKRSAEDTPSREDRRGGRFNPAENAKYTGDTGPTEGERRFSNRRSRDDAPSDEKRGGFNKGPRGGRDGDKRGFSKGPRDGGRDGEKRGFSKGPRDGGHDGEKRGFSKGPRDGGRDGEKRGFSKGPREGGRDGEKRGFSKGPREGGRDGDKRGFSKGPREGGRDGEKRGFSKGPRSGKSFGGDKARGGRPGGDRGAPRGHKGGRNS</sequence>
<dbReference type="InterPro" id="IPR042092">
    <property type="entry name" value="PsdUridine_s_RsuA/RluB/E/F_cat"/>
</dbReference>
<comment type="similarity">
    <text evidence="2 6">Belongs to the pseudouridine synthase RsuA family.</text>
</comment>
<feature type="compositionally biased region" description="Basic and acidic residues" evidence="7">
    <location>
        <begin position="361"/>
        <end position="419"/>
    </location>
</feature>
<dbReference type="SMART" id="SM00363">
    <property type="entry name" value="S4"/>
    <property type="match status" value="1"/>
</dbReference>
<feature type="compositionally biased region" description="Basic and acidic residues" evidence="7">
    <location>
        <begin position="331"/>
        <end position="354"/>
    </location>
</feature>
<dbReference type="PANTHER" id="PTHR47683">
    <property type="entry name" value="PSEUDOURIDINE SYNTHASE FAMILY PROTEIN-RELATED"/>
    <property type="match status" value="1"/>
</dbReference>
<feature type="domain" description="RNA-binding S4" evidence="8">
    <location>
        <begin position="37"/>
        <end position="96"/>
    </location>
</feature>
<dbReference type="InterPro" id="IPR050343">
    <property type="entry name" value="RsuA_PseudoU_synthase"/>
</dbReference>
<evidence type="ECO:0000256" key="4">
    <source>
        <dbReference type="ARBA" id="ARBA00023235"/>
    </source>
</evidence>
<dbReference type="RefSeq" id="WP_075700303.1">
    <property type="nucleotide sequence ID" value="NZ_CP074126.1"/>
</dbReference>
<feature type="compositionally biased region" description="Basic residues" evidence="7">
    <location>
        <begin position="682"/>
        <end position="691"/>
    </location>
</feature>
<dbReference type="SUPFAM" id="SSF55174">
    <property type="entry name" value="Alpha-L RNA-binding motif"/>
    <property type="match status" value="1"/>
</dbReference>
<feature type="region of interest" description="Disordered" evidence="7">
    <location>
        <begin position="1"/>
        <end position="34"/>
    </location>
</feature>
<dbReference type="Gene3D" id="3.30.70.1560">
    <property type="entry name" value="Alpha-L RNA-binding motif"/>
    <property type="match status" value="1"/>
</dbReference>
<dbReference type="NCBIfam" id="TIGR00093">
    <property type="entry name" value="pseudouridine synthase"/>
    <property type="match status" value="1"/>
</dbReference>
<dbReference type="EC" id="5.4.99.-" evidence="6"/>
<feature type="compositionally biased region" description="Basic and acidic residues" evidence="7">
    <location>
        <begin position="521"/>
        <end position="542"/>
    </location>
</feature>
<dbReference type="InterPro" id="IPR020094">
    <property type="entry name" value="TruA/RsuA/RluB/E/F_N"/>
</dbReference>
<proteinExistence type="inferred from homology"/>
<name>A0ABX8AQA2_9HYPH</name>
<dbReference type="InterPro" id="IPR020103">
    <property type="entry name" value="PsdUridine_synth_cat_dom_sf"/>
</dbReference>
<dbReference type="InterPro" id="IPR006145">
    <property type="entry name" value="PsdUridine_synth_RsuA/RluA"/>
</dbReference>
<dbReference type="SUPFAM" id="SSF55120">
    <property type="entry name" value="Pseudouridine synthase"/>
    <property type="match status" value="1"/>
</dbReference>
<evidence type="ECO:0000256" key="3">
    <source>
        <dbReference type="ARBA" id="ARBA00022884"/>
    </source>
</evidence>
<feature type="region of interest" description="Disordered" evidence="7">
    <location>
        <begin position="291"/>
        <end position="312"/>
    </location>
</feature>
<dbReference type="InterPro" id="IPR018496">
    <property type="entry name" value="PsdUridine_synth_RsuA/RluB_CS"/>
</dbReference>
<feature type="compositionally biased region" description="Basic and acidic residues" evidence="7">
    <location>
        <begin position="550"/>
        <end position="654"/>
    </location>
</feature>
<dbReference type="Gene3D" id="3.30.70.580">
    <property type="entry name" value="Pseudouridine synthase I, catalytic domain, N-terminal subdomain"/>
    <property type="match status" value="1"/>
</dbReference>